<protein>
    <submittedName>
        <fullName evidence="2">Uncharacterized protein</fullName>
    </submittedName>
</protein>
<feature type="non-terminal residue" evidence="2">
    <location>
        <position position="1"/>
    </location>
</feature>
<dbReference type="AlphaFoldDB" id="A0A6J4PYP7"/>
<dbReference type="EMBL" id="CADCTZ010001854">
    <property type="protein sequence ID" value="CAA9425879.1"/>
    <property type="molecule type" value="Genomic_DNA"/>
</dbReference>
<reference evidence="2" key="1">
    <citation type="submission" date="2020-02" db="EMBL/GenBank/DDBJ databases">
        <authorList>
            <person name="Meier V. D."/>
        </authorList>
    </citation>
    <scope>NUCLEOTIDE SEQUENCE</scope>
    <source>
        <strain evidence="2">AVDCRST_MAG84</strain>
    </source>
</reference>
<feature type="region of interest" description="Disordered" evidence="1">
    <location>
        <begin position="1"/>
        <end position="29"/>
    </location>
</feature>
<evidence type="ECO:0000256" key="1">
    <source>
        <dbReference type="SAM" id="MobiDB-lite"/>
    </source>
</evidence>
<sequence length="29" mass="3561">VRDRSQKERPRTCSHWCQQSPQTFDKSRL</sequence>
<feature type="non-terminal residue" evidence="2">
    <location>
        <position position="29"/>
    </location>
</feature>
<organism evidence="2">
    <name type="scientific">uncultured Microcoleus sp</name>
    <dbReference type="NCBI Taxonomy" id="259945"/>
    <lineage>
        <taxon>Bacteria</taxon>
        <taxon>Bacillati</taxon>
        <taxon>Cyanobacteriota</taxon>
        <taxon>Cyanophyceae</taxon>
        <taxon>Oscillatoriophycideae</taxon>
        <taxon>Oscillatoriales</taxon>
        <taxon>Microcoleaceae</taxon>
        <taxon>Microcoleus</taxon>
        <taxon>environmental samples</taxon>
    </lineage>
</organism>
<gene>
    <name evidence="2" type="ORF">AVDCRST_MAG84-7501</name>
</gene>
<proteinExistence type="predicted"/>
<name>A0A6J4PYP7_9CYAN</name>
<feature type="compositionally biased region" description="Polar residues" evidence="1">
    <location>
        <begin position="15"/>
        <end position="29"/>
    </location>
</feature>
<feature type="compositionally biased region" description="Basic and acidic residues" evidence="1">
    <location>
        <begin position="1"/>
        <end position="11"/>
    </location>
</feature>
<accession>A0A6J4PYP7</accession>
<evidence type="ECO:0000313" key="2">
    <source>
        <dbReference type="EMBL" id="CAA9425879.1"/>
    </source>
</evidence>